<dbReference type="OrthoDB" id="4793952at2"/>
<evidence type="ECO:0000256" key="2">
    <source>
        <dbReference type="SAM" id="Phobius"/>
    </source>
</evidence>
<evidence type="ECO:0000256" key="1">
    <source>
        <dbReference type="SAM" id="MobiDB-lite"/>
    </source>
</evidence>
<dbReference type="Proteomes" id="UP000023067">
    <property type="component" value="Unassembled WGS sequence"/>
</dbReference>
<dbReference type="PATRIC" id="fig|396014.3.peg.3262"/>
<dbReference type="EMBL" id="JDYK01000022">
    <property type="protein sequence ID" value="EWS79899.1"/>
    <property type="molecule type" value="Genomic_DNA"/>
</dbReference>
<evidence type="ECO:0000313" key="3">
    <source>
        <dbReference type="EMBL" id="EWS79899.1"/>
    </source>
</evidence>
<dbReference type="STRING" id="396014.BF93_08820"/>
<feature type="transmembrane region" description="Helical" evidence="2">
    <location>
        <begin position="23"/>
        <end position="44"/>
    </location>
</feature>
<accession>Z9JNY6</accession>
<organism evidence="3 4">
    <name type="scientific">Brachybacterium phenoliresistens</name>
    <dbReference type="NCBI Taxonomy" id="396014"/>
    <lineage>
        <taxon>Bacteria</taxon>
        <taxon>Bacillati</taxon>
        <taxon>Actinomycetota</taxon>
        <taxon>Actinomycetes</taxon>
        <taxon>Micrococcales</taxon>
        <taxon>Dermabacteraceae</taxon>
        <taxon>Brachybacterium</taxon>
    </lineage>
</organism>
<comment type="caution">
    <text evidence="3">The sequence shown here is derived from an EMBL/GenBank/DDBJ whole genome shotgun (WGS) entry which is preliminary data.</text>
</comment>
<dbReference type="AlphaFoldDB" id="Z9JNY6"/>
<dbReference type="HOGENOM" id="CLU_192011_0_0_11"/>
<protein>
    <submittedName>
        <fullName evidence="3">Uncharacterized protein</fullName>
    </submittedName>
</protein>
<dbReference type="RefSeq" id="WP_038374127.1">
    <property type="nucleotide sequence ID" value="NZ_BAAAOW010000002.1"/>
</dbReference>
<sequence>MTTEQHTATASTRESHVTSEGNSLVSSVALTTILFVLFVAGLYVMSLYTVGWYLFLVGLAMCLVSLFITFTAIPKYMV</sequence>
<proteinExistence type="predicted"/>
<gene>
    <name evidence="3" type="ORF">BF93_08820</name>
</gene>
<keyword evidence="2" id="KW-0472">Membrane</keyword>
<dbReference type="eggNOG" id="ENOG5031E0H">
    <property type="taxonomic scope" value="Bacteria"/>
</dbReference>
<feature type="transmembrane region" description="Helical" evidence="2">
    <location>
        <begin position="50"/>
        <end position="73"/>
    </location>
</feature>
<keyword evidence="2" id="KW-0812">Transmembrane</keyword>
<evidence type="ECO:0000313" key="4">
    <source>
        <dbReference type="Proteomes" id="UP000023067"/>
    </source>
</evidence>
<name>Z9JNY6_9MICO</name>
<feature type="region of interest" description="Disordered" evidence="1">
    <location>
        <begin position="1"/>
        <end position="21"/>
    </location>
</feature>
<reference evidence="3 4" key="1">
    <citation type="submission" date="2014-02" db="EMBL/GenBank/DDBJ databases">
        <title>Genome sequence of Brachybacterium phenoliresistens strain W13A50.</title>
        <authorList>
            <person name="Wang X."/>
        </authorList>
    </citation>
    <scope>NUCLEOTIDE SEQUENCE [LARGE SCALE GENOMIC DNA]</scope>
    <source>
        <strain evidence="3 4">W13A50</strain>
    </source>
</reference>
<keyword evidence="4" id="KW-1185">Reference proteome</keyword>
<keyword evidence="2" id="KW-1133">Transmembrane helix</keyword>